<evidence type="ECO:0000256" key="1">
    <source>
        <dbReference type="SAM" id="SignalP"/>
    </source>
</evidence>
<protein>
    <submittedName>
        <fullName evidence="2">Fimbrillin family protein</fullName>
    </submittedName>
</protein>
<dbReference type="EMBL" id="JBHULR010000015">
    <property type="protein sequence ID" value="MFD2549490.1"/>
    <property type="molecule type" value="Genomic_DNA"/>
</dbReference>
<feature type="signal peptide" evidence="1">
    <location>
        <begin position="1"/>
        <end position="25"/>
    </location>
</feature>
<evidence type="ECO:0000313" key="2">
    <source>
        <dbReference type="EMBL" id="MFD2549490.1"/>
    </source>
</evidence>
<proteinExistence type="predicted"/>
<reference evidence="3" key="1">
    <citation type="journal article" date="2019" name="Int. J. Syst. Evol. Microbiol.">
        <title>The Global Catalogue of Microorganisms (GCM) 10K type strain sequencing project: providing services to taxonomists for standard genome sequencing and annotation.</title>
        <authorList>
            <consortium name="The Broad Institute Genomics Platform"/>
            <consortium name="The Broad Institute Genome Sequencing Center for Infectious Disease"/>
            <person name="Wu L."/>
            <person name="Ma J."/>
        </authorList>
    </citation>
    <scope>NUCLEOTIDE SEQUENCE [LARGE SCALE GENOMIC DNA]</scope>
    <source>
        <strain evidence="3">KCTC 42662</strain>
    </source>
</reference>
<sequence>MNLLRFKRANWIVATVMLATSGMLVTSCSKDKNPTEEVSEFEGTKLVVSVAGINEGKDVPVGNLKSSANTNAAAKPKVLEFDEFDAVLAVDNNVPFKAAKALRQSTGGAGIKAAAVEDGVSYRLFLFSADGTTLVTSAQFVSGTAGTIDVSQGTSYKWVALSYNNNEDIPEVPAGSTQIALPGGKDVLYASGTVDVPTGSGNVNAPIAITFAHKFSRIAIELNSKGMFGNILSAGVAVSGLNLQTATIDVATGNLSNLTPYTATIDYSSFADVEPQFQDAKIAYAYTASPAQLTGVQVGVSSLSVQHRDNRDELVTRNFSATPVNFSFNVTPELGNSHRLLVNFVESPITAVGSTVRWARSNVYYTPGPDASRQYGFYARNIQRSSADGFFSFQGTIPGQFATTGNEGDPCALVYPAGVWRQPDRVELEPFTTSQGLLSSLLGTIGSLLGARDEAPNSTLGSNYAEYALAGGNNSAYGDAASGSNNLRFYYNGQITDVGVLTQIGQNGLLNLGLSSLSADLAGVNIIGTNIPILPTYGTQTAFWTRTQALSIPGLASAGSYAYVGFTADQAILGIPVGDPFVKAARSAELLSGVGVLGVNVLSTSFKNVRCVRN</sequence>
<feature type="chain" id="PRO_5045300831" evidence="1">
    <location>
        <begin position="26"/>
        <end position="614"/>
    </location>
</feature>
<keyword evidence="3" id="KW-1185">Reference proteome</keyword>
<evidence type="ECO:0000313" key="3">
    <source>
        <dbReference type="Proteomes" id="UP001597545"/>
    </source>
</evidence>
<dbReference type="RefSeq" id="WP_380905807.1">
    <property type="nucleotide sequence ID" value="NZ_JBHUEG010000012.1"/>
</dbReference>
<dbReference type="PROSITE" id="PS51257">
    <property type="entry name" value="PROKAR_LIPOPROTEIN"/>
    <property type="match status" value="1"/>
</dbReference>
<comment type="caution">
    <text evidence="2">The sequence shown here is derived from an EMBL/GenBank/DDBJ whole genome shotgun (WGS) entry which is preliminary data.</text>
</comment>
<keyword evidence="1" id="KW-0732">Signal</keyword>
<organism evidence="2 3">
    <name type="scientific">Sphingobacterium suaedae</name>
    <dbReference type="NCBI Taxonomy" id="1686402"/>
    <lineage>
        <taxon>Bacteria</taxon>
        <taxon>Pseudomonadati</taxon>
        <taxon>Bacteroidota</taxon>
        <taxon>Sphingobacteriia</taxon>
        <taxon>Sphingobacteriales</taxon>
        <taxon>Sphingobacteriaceae</taxon>
        <taxon>Sphingobacterium</taxon>
    </lineage>
</organism>
<dbReference type="Proteomes" id="UP001597545">
    <property type="component" value="Unassembled WGS sequence"/>
</dbReference>
<name>A0ABW5KNY3_9SPHI</name>
<accession>A0ABW5KNY3</accession>
<gene>
    <name evidence="2" type="ORF">ACFSR5_17710</name>
</gene>